<feature type="non-terminal residue" evidence="1">
    <location>
        <position position="50"/>
    </location>
</feature>
<proteinExistence type="predicted"/>
<evidence type="ECO:0000313" key="2">
    <source>
        <dbReference type="Proteomes" id="UP000053286"/>
    </source>
</evidence>
<keyword evidence="2" id="KW-1185">Reference proteome</keyword>
<name>A0A087QUI5_APTFO</name>
<dbReference type="AlphaFoldDB" id="A0A087QUI5"/>
<organism evidence="1 2">
    <name type="scientific">Aptenodytes forsteri</name>
    <name type="common">Emperor penguin</name>
    <dbReference type="NCBI Taxonomy" id="9233"/>
    <lineage>
        <taxon>Eukaryota</taxon>
        <taxon>Metazoa</taxon>
        <taxon>Chordata</taxon>
        <taxon>Craniata</taxon>
        <taxon>Vertebrata</taxon>
        <taxon>Euteleostomi</taxon>
        <taxon>Archelosauria</taxon>
        <taxon>Archosauria</taxon>
        <taxon>Dinosauria</taxon>
        <taxon>Saurischia</taxon>
        <taxon>Theropoda</taxon>
        <taxon>Coelurosauria</taxon>
        <taxon>Aves</taxon>
        <taxon>Neognathae</taxon>
        <taxon>Neoaves</taxon>
        <taxon>Aequornithes</taxon>
        <taxon>Sphenisciformes</taxon>
        <taxon>Spheniscidae</taxon>
        <taxon>Aptenodytes</taxon>
    </lineage>
</organism>
<accession>A0A087QUI5</accession>
<gene>
    <name evidence="1" type="ORF">AS27_02160</name>
</gene>
<evidence type="ECO:0000313" key="1">
    <source>
        <dbReference type="EMBL" id="KFM04889.1"/>
    </source>
</evidence>
<protein>
    <submittedName>
        <fullName evidence="1">Uncharacterized protein</fullName>
    </submittedName>
</protein>
<feature type="non-terminal residue" evidence="1">
    <location>
        <position position="1"/>
    </location>
</feature>
<dbReference type="EMBL" id="KL225920">
    <property type="protein sequence ID" value="KFM04889.1"/>
    <property type="molecule type" value="Genomic_DNA"/>
</dbReference>
<reference evidence="1 2" key="1">
    <citation type="submission" date="2014-04" db="EMBL/GenBank/DDBJ databases">
        <title>Genome evolution of avian class.</title>
        <authorList>
            <person name="Zhang G."/>
            <person name="Li C."/>
        </authorList>
    </citation>
    <scope>NUCLEOTIDE SEQUENCE [LARGE SCALE GENOMIC DNA]</scope>
    <source>
        <strain evidence="1">BGI_AS27</strain>
    </source>
</reference>
<sequence>PQEAYMFCTLNAKPSSPCDLLEQTQETWYWYLYLSWVLHPARGFKLVELE</sequence>
<dbReference type="Proteomes" id="UP000053286">
    <property type="component" value="Unassembled WGS sequence"/>
</dbReference>